<dbReference type="RefSeq" id="WP_186557844.1">
    <property type="nucleotide sequence ID" value="NZ_JACNMF010000001.1"/>
</dbReference>
<feature type="compositionally biased region" description="Basic residues" evidence="1">
    <location>
        <begin position="53"/>
        <end position="63"/>
    </location>
</feature>
<proteinExistence type="predicted"/>
<sequence>MSELKLHALGSNDHLETLKERYDSLKEKIKESSKLTESEKKAEMDALNTSFKKEKKNIKSNNY</sequence>
<name>A0A923HBB2_9FLAO</name>
<dbReference type="EMBL" id="JACNMF010000001">
    <property type="protein sequence ID" value="MBC3756823.1"/>
    <property type="molecule type" value="Genomic_DNA"/>
</dbReference>
<comment type="caution">
    <text evidence="2">The sequence shown here is derived from an EMBL/GenBank/DDBJ whole genome shotgun (WGS) entry which is preliminary data.</text>
</comment>
<dbReference type="Proteomes" id="UP000656244">
    <property type="component" value="Unassembled WGS sequence"/>
</dbReference>
<accession>A0A923HBB2</accession>
<keyword evidence="3" id="KW-1185">Reference proteome</keyword>
<evidence type="ECO:0000313" key="2">
    <source>
        <dbReference type="EMBL" id="MBC3756823.1"/>
    </source>
</evidence>
<organism evidence="2 3">
    <name type="scientific">Hyunsoonleella aquatilis</name>
    <dbReference type="NCBI Taxonomy" id="2762758"/>
    <lineage>
        <taxon>Bacteria</taxon>
        <taxon>Pseudomonadati</taxon>
        <taxon>Bacteroidota</taxon>
        <taxon>Flavobacteriia</taxon>
        <taxon>Flavobacteriales</taxon>
        <taxon>Flavobacteriaceae</taxon>
    </lineage>
</organism>
<evidence type="ECO:0000313" key="3">
    <source>
        <dbReference type="Proteomes" id="UP000656244"/>
    </source>
</evidence>
<reference evidence="2" key="1">
    <citation type="submission" date="2020-08" db="EMBL/GenBank/DDBJ databases">
        <title>Hyunsoonleella sp. strain SJ7 genome sequencing and assembly.</title>
        <authorList>
            <person name="Kim I."/>
        </authorList>
    </citation>
    <scope>NUCLEOTIDE SEQUENCE</scope>
    <source>
        <strain evidence="2">SJ7</strain>
    </source>
</reference>
<feature type="compositionally biased region" description="Basic and acidic residues" evidence="1">
    <location>
        <begin position="29"/>
        <end position="44"/>
    </location>
</feature>
<feature type="region of interest" description="Disordered" evidence="1">
    <location>
        <begin position="29"/>
        <end position="63"/>
    </location>
</feature>
<dbReference type="AlphaFoldDB" id="A0A923HBB2"/>
<protein>
    <submittedName>
        <fullName evidence="2">Uncharacterized protein</fullName>
    </submittedName>
</protein>
<gene>
    <name evidence="2" type="ORF">H7U19_00300</name>
</gene>
<evidence type="ECO:0000256" key="1">
    <source>
        <dbReference type="SAM" id="MobiDB-lite"/>
    </source>
</evidence>